<dbReference type="AlphaFoldDB" id="A0A2P2NTB5"/>
<accession>A0A2P2NTB5</accession>
<proteinExistence type="predicted"/>
<sequence length="50" mass="5926">MEGEDISWNAAFRGSHVIKRNGHTRCVRAKEERQLQRKLEGFFQFKMKSS</sequence>
<name>A0A2P2NTB5_RHIMU</name>
<reference evidence="1" key="1">
    <citation type="submission" date="2018-02" db="EMBL/GenBank/DDBJ databases">
        <title>Rhizophora mucronata_Transcriptome.</title>
        <authorList>
            <person name="Meera S.P."/>
            <person name="Sreeshan A."/>
            <person name="Augustine A."/>
        </authorList>
    </citation>
    <scope>NUCLEOTIDE SEQUENCE</scope>
    <source>
        <tissue evidence="1">Leaf</tissue>
    </source>
</reference>
<protein>
    <submittedName>
        <fullName evidence="1">Uncharacterized protein</fullName>
    </submittedName>
</protein>
<organism evidence="1">
    <name type="scientific">Rhizophora mucronata</name>
    <name type="common">Asiatic mangrove</name>
    <dbReference type="NCBI Taxonomy" id="61149"/>
    <lineage>
        <taxon>Eukaryota</taxon>
        <taxon>Viridiplantae</taxon>
        <taxon>Streptophyta</taxon>
        <taxon>Embryophyta</taxon>
        <taxon>Tracheophyta</taxon>
        <taxon>Spermatophyta</taxon>
        <taxon>Magnoliopsida</taxon>
        <taxon>eudicotyledons</taxon>
        <taxon>Gunneridae</taxon>
        <taxon>Pentapetalae</taxon>
        <taxon>rosids</taxon>
        <taxon>fabids</taxon>
        <taxon>Malpighiales</taxon>
        <taxon>Rhizophoraceae</taxon>
        <taxon>Rhizophora</taxon>
    </lineage>
</organism>
<evidence type="ECO:0000313" key="1">
    <source>
        <dbReference type="EMBL" id="MBX45690.1"/>
    </source>
</evidence>
<dbReference type="EMBL" id="GGEC01065206">
    <property type="protein sequence ID" value="MBX45690.1"/>
    <property type="molecule type" value="Transcribed_RNA"/>
</dbReference>